<feature type="domain" description="Protein kinase" evidence="1">
    <location>
        <begin position="1"/>
        <end position="129"/>
    </location>
</feature>
<dbReference type="Pfam" id="PF07714">
    <property type="entry name" value="PK_Tyr_Ser-Thr"/>
    <property type="match status" value="1"/>
</dbReference>
<dbReference type="InterPro" id="IPR000719">
    <property type="entry name" value="Prot_kinase_dom"/>
</dbReference>
<accession>A0ABQ8H7M2</accession>
<dbReference type="PANTHER" id="PTHR48055:SF55">
    <property type="entry name" value="PROTEIN KINASE DOMAIN-CONTAINING PROTEIN"/>
    <property type="match status" value="1"/>
</dbReference>
<sequence>MCGFMHDHPASTTDGTQSSSIGIKGTVGYIAPEYGMGNEISMLGDVYSFGILLIELITGRRPTNSMFNDGRTLHDFAKMALPKRVMEIVEPSLLLEVKTSSNEHVENFATRHGERRGTIEECLVVVMRIGVLCTMESPAERMEMIDVVAKLRSVRENFLGGDVAD</sequence>
<gene>
    <name evidence="2" type="ORF">JRO89_XS13G0103400</name>
</gene>
<dbReference type="InterPro" id="IPR011009">
    <property type="entry name" value="Kinase-like_dom_sf"/>
</dbReference>
<evidence type="ECO:0000313" key="2">
    <source>
        <dbReference type="EMBL" id="KAH7549906.1"/>
    </source>
</evidence>
<comment type="caution">
    <text evidence="2">The sequence shown here is derived from an EMBL/GenBank/DDBJ whole genome shotgun (WGS) entry which is preliminary data.</text>
</comment>
<name>A0ABQ8H7M2_9ROSI</name>
<evidence type="ECO:0000313" key="3">
    <source>
        <dbReference type="Proteomes" id="UP000827721"/>
    </source>
</evidence>
<dbReference type="InterPro" id="IPR001245">
    <property type="entry name" value="Ser-Thr/Tyr_kinase_cat_dom"/>
</dbReference>
<dbReference type="SUPFAM" id="SSF56112">
    <property type="entry name" value="Protein kinase-like (PK-like)"/>
    <property type="match status" value="1"/>
</dbReference>
<dbReference type="Gene3D" id="1.10.510.10">
    <property type="entry name" value="Transferase(Phosphotransferase) domain 1"/>
    <property type="match status" value="1"/>
</dbReference>
<dbReference type="InterPro" id="IPR051564">
    <property type="entry name" value="LRR_receptor-like_kinase"/>
</dbReference>
<keyword evidence="3" id="KW-1185">Reference proteome</keyword>
<proteinExistence type="predicted"/>
<dbReference type="EMBL" id="JAFEMO010000013">
    <property type="protein sequence ID" value="KAH7549906.1"/>
    <property type="molecule type" value="Genomic_DNA"/>
</dbReference>
<evidence type="ECO:0000259" key="1">
    <source>
        <dbReference type="PROSITE" id="PS50011"/>
    </source>
</evidence>
<reference evidence="2 3" key="1">
    <citation type="submission" date="2021-02" db="EMBL/GenBank/DDBJ databases">
        <title>Plant Genome Project.</title>
        <authorList>
            <person name="Zhang R.-G."/>
        </authorList>
    </citation>
    <scope>NUCLEOTIDE SEQUENCE [LARGE SCALE GENOMIC DNA]</scope>
    <source>
        <tissue evidence="2">Leaves</tissue>
    </source>
</reference>
<dbReference type="PROSITE" id="PS50011">
    <property type="entry name" value="PROTEIN_KINASE_DOM"/>
    <property type="match status" value="1"/>
</dbReference>
<dbReference type="PANTHER" id="PTHR48055">
    <property type="entry name" value="LEUCINE-RICH REPEAT RECEPTOR PROTEIN KINASE EMS1"/>
    <property type="match status" value="1"/>
</dbReference>
<protein>
    <recommendedName>
        <fullName evidence="1">Protein kinase domain-containing protein</fullName>
    </recommendedName>
</protein>
<dbReference type="Proteomes" id="UP000827721">
    <property type="component" value="Unassembled WGS sequence"/>
</dbReference>
<organism evidence="2 3">
    <name type="scientific">Xanthoceras sorbifolium</name>
    <dbReference type="NCBI Taxonomy" id="99658"/>
    <lineage>
        <taxon>Eukaryota</taxon>
        <taxon>Viridiplantae</taxon>
        <taxon>Streptophyta</taxon>
        <taxon>Embryophyta</taxon>
        <taxon>Tracheophyta</taxon>
        <taxon>Spermatophyta</taxon>
        <taxon>Magnoliopsida</taxon>
        <taxon>eudicotyledons</taxon>
        <taxon>Gunneridae</taxon>
        <taxon>Pentapetalae</taxon>
        <taxon>rosids</taxon>
        <taxon>malvids</taxon>
        <taxon>Sapindales</taxon>
        <taxon>Sapindaceae</taxon>
        <taxon>Xanthoceroideae</taxon>
        <taxon>Xanthoceras</taxon>
    </lineage>
</organism>